<dbReference type="InterPro" id="IPR023393">
    <property type="entry name" value="START-like_dom_sf"/>
</dbReference>
<dbReference type="Gene3D" id="3.30.530.20">
    <property type="match status" value="1"/>
</dbReference>
<keyword evidence="3" id="KW-1185">Reference proteome</keyword>
<dbReference type="STRING" id="930990.A0A067N2Z0"/>
<name>A0A067N2Z0_BOTB1</name>
<dbReference type="InterPro" id="IPR024500">
    <property type="entry name" value="DUF3074"/>
</dbReference>
<accession>A0A067N2Z0</accession>
<dbReference type="PANTHER" id="PTHR40370">
    <property type="entry name" value="EXPRESSED PROTEIN"/>
    <property type="match status" value="1"/>
</dbReference>
<reference evidence="3" key="1">
    <citation type="journal article" date="2014" name="Proc. Natl. Acad. Sci. U.S.A.">
        <title>Extensive sampling of basidiomycete genomes demonstrates inadequacy of the white-rot/brown-rot paradigm for wood decay fungi.</title>
        <authorList>
            <person name="Riley R."/>
            <person name="Salamov A.A."/>
            <person name="Brown D.W."/>
            <person name="Nagy L.G."/>
            <person name="Floudas D."/>
            <person name="Held B.W."/>
            <person name="Levasseur A."/>
            <person name="Lombard V."/>
            <person name="Morin E."/>
            <person name="Otillar R."/>
            <person name="Lindquist E.A."/>
            <person name="Sun H."/>
            <person name="LaButti K.M."/>
            <person name="Schmutz J."/>
            <person name="Jabbour D."/>
            <person name="Luo H."/>
            <person name="Baker S.E."/>
            <person name="Pisabarro A.G."/>
            <person name="Walton J.D."/>
            <person name="Blanchette R.A."/>
            <person name="Henrissat B."/>
            <person name="Martin F."/>
            <person name="Cullen D."/>
            <person name="Hibbett D.S."/>
            <person name="Grigoriev I.V."/>
        </authorList>
    </citation>
    <scope>NUCLEOTIDE SEQUENCE [LARGE SCALE GENOMIC DNA]</scope>
    <source>
        <strain evidence="3">FD-172 SS1</strain>
    </source>
</reference>
<dbReference type="PANTHER" id="PTHR40370:SF1">
    <property type="entry name" value="DUF3074 DOMAIN-CONTAINING PROTEIN"/>
    <property type="match status" value="1"/>
</dbReference>
<sequence length="235" mass="26070">MSLLSLDPVKLSNVPSSSDLLAAAREHINSSTTWTQKKSVGNIKIFTTKSTTNPGGPAWHCRVSEHGPDEATFDEFWQGLGVNHSLHEKEYIPEIQSAVLVTAFEPGVSEAWTMHYKLGLMVSRRTFTELVVTHLEETADTPGTPKVGWLVSIPFDASETAEHQALETKGVRGKYVSIEKLTQLEDNKVEWRMATCSTPGGWIPQFLSEMAIPGAIAKDVPHFLEWVKKNRTQAQ</sequence>
<dbReference type="AlphaFoldDB" id="A0A067N2Z0"/>
<dbReference type="HOGENOM" id="CLU_078586_0_1_1"/>
<dbReference type="Proteomes" id="UP000027195">
    <property type="component" value="Unassembled WGS sequence"/>
</dbReference>
<protein>
    <recommendedName>
        <fullName evidence="1">DUF3074 domain-containing protein</fullName>
    </recommendedName>
</protein>
<dbReference type="SUPFAM" id="SSF55961">
    <property type="entry name" value="Bet v1-like"/>
    <property type="match status" value="1"/>
</dbReference>
<feature type="domain" description="DUF3074" evidence="1">
    <location>
        <begin position="59"/>
        <end position="227"/>
    </location>
</feature>
<dbReference type="OrthoDB" id="6423603at2759"/>
<dbReference type="EMBL" id="KL198022">
    <property type="protein sequence ID" value="KDQ18151.1"/>
    <property type="molecule type" value="Genomic_DNA"/>
</dbReference>
<organism evidence="2 3">
    <name type="scientific">Botryobasidium botryosum (strain FD-172 SS1)</name>
    <dbReference type="NCBI Taxonomy" id="930990"/>
    <lineage>
        <taxon>Eukaryota</taxon>
        <taxon>Fungi</taxon>
        <taxon>Dikarya</taxon>
        <taxon>Basidiomycota</taxon>
        <taxon>Agaricomycotina</taxon>
        <taxon>Agaricomycetes</taxon>
        <taxon>Cantharellales</taxon>
        <taxon>Botryobasidiaceae</taxon>
        <taxon>Botryobasidium</taxon>
    </lineage>
</organism>
<evidence type="ECO:0000313" key="2">
    <source>
        <dbReference type="EMBL" id="KDQ18151.1"/>
    </source>
</evidence>
<evidence type="ECO:0000259" key="1">
    <source>
        <dbReference type="Pfam" id="PF11274"/>
    </source>
</evidence>
<proteinExistence type="predicted"/>
<gene>
    <name evidence="2" type="ORF">BOTBODRAFT_551693</name>
</gene>
<dbReference type="Pfam" id="PF11274">
    <property type="entry name" value="DUF3074"/>
    <property type="match status" value="1"/>
</dbReference>
<dbReference type="InParanoid" id="A0A067N2Z0"/>
<evidence type="ECO:0000313" key="3">
    <source>
        <dbReference type="Proteomes" id="UP000027195"/>
    </source>
</evidence>